<dbReference type="Proteomes" id="UP000019494">
    <property type="component" value="Unassembled WGS sequence"/>
</dbReference>
<dbReference type="PATRIC" id="fig|584657.3.peg.3503"/>
<dbReference type="EMBL" id="AWQS01000213">
    <property type="protein sequence ID" value="EWT04618.1"/>
    <property type="molecule type" value="Genomic_DNA"/>
</dbReference>
<evidence type="ECO:0000256" key="3">
    <source>
        <dbReference type="ARBA" id="ARBA00023163"/>
    </source>
</evidence>
<dbReference type="Pfam" id="PF12833">
    <property type="entry name" value="HTH_18"/>
    <property type="match status" value="1"/>
</dbReference>
<feature type="domain" description="HTH araC/xylS-type" evidence="5">
    <location>
        <begin position="240"/>
        <end position="342"/>
    </location>
</feature>
<evidence type="ECO:0000256" key="4">
    <source>
        <dbReference type="SAM" id="MobiDB-lite"/>
    </source>
</evidence>
<comment type="caution">
    <text evidence="6">The sequence shown here is derived from an EMBL/GenBank/DDBJ whole genome shotgun (WGS) entry which is preliminary data.</text>
</comment>
<reference evidence="7" key="1">
    <citation type="submission" date="2013-08" db="EMBL/GenBank/DDBJ databases">
        <title>Intrasporangium oryzae NRRL B-24470.</title>
        <authorList>
            <person name="Liu H."/>
            <person name="Wang G."/>
        </authorList>
    </citation>
    <scope>NUCLEOTIDE SEQUENCE [LARGE SCALE GENOMIC DNA]</scope>
    <source>
        <strain evidence="7">Q5-1</strain>
    </source>
</reference>
<dbReference type="InterPro" id="IPR050204">
    <property type="entry name" value="AraC_XylS_family_regulators"/>
</dbReference>
<dbReference type="PANTHER" id="PTHR46796:SF12">
    <property type="entry name" value="HTH-TYPE DNA-BINDING TRANSCRIPTIONAL ACTIVATOR EUTR"/>
    <property type="match status" value="1"/>
</dbReference>
<evidence type="ECO:0000256" key="2">
    <source>
        <dbReference type="ARBA" id="ARBA00023125"/>
    </source>
</evidence>
<keyword evidence="1" id="KW-0805">Transcription regulation</keyword>
<keyword evidence="7" id="KW-1185">Reference proteome</keyword>
<dbReference type="PANTHER" id="PTHR46796">
    <property type="entry name" value="HTH-TYPE TRANSCRIPTIONAL ACTIVATOR RHAS-RELATED"/>
    <property type="match status" value="1"/>
</dbReference>
<evidence type="ECO:0000256" key="1">
    <source>
        <dbReference type="ARBA" id="ARBA00023015"/>
    </source>
</evidence>
<feature type="region of interest" description="Disordered" evidence="4">
    <location>
        <begin position="1"/>
        <end position="29"/>
    </location>
</feature>
<dbReference type="InterPro" id="IPR018060">
    <property type="entry name" value="HTH_AraC"/>
</dbReference>
<dbReference type="PROSITE" id="PS01124">
    <property type="entry name" value="HTH_ARAC_FAMILY_2"/>
    <property type="match status" value="1"/>
</dbReference>
<dbReference type="GO" id="GO:0043565">
    <property type="term" value="F:sequence-specific DNA binding"/>
    <property type="evidence" value="ECO:0007669"/>
    <property type="project" value="InterPro"/>
</dbReference>
<keyword evidence="3" id="KW-0804">Transcription</keyword>
<dbReference type="Gene3D" id="1.10.10.60">
    <property type="entry name" value="Homeodomain-like"/>
    <property type="match status" value="1"/>
</dbReference>
<feature type="compositionally biased region" description="Low complexity" evidence="4">
    <location>
        <begin position="14"/>
        <end position="26"/>
    </location>
</feature>
<evidence type="ECO:0000259" key="5">
    <source>
        <dbReference type="PROSITE" id="PS01124"/>
    </source>
</evidence>
<keyword evidence="2" id="KW-0238">DNA-binding</keyword>
<dbReference type="AlphaFoldDB" id="W9GII7"/>
<evidence type="ECO:0000313" key="6">
    <source>
        <dbReference type="EMBL" id="EWT04618.1"/>
    </source>
</evidence>
<gene>
    <name evidence="6" type="ORF">N864_05275</name>
</gene>
<dbReference type="GO" id="GO:0003700">
    <property type="term" value="F:DNA-binding transcription factor activity"/>
    <property type="evidence" value="ECO:0007669"/>
    <property type="project" value="InterPro"/>
</dbReference>
<name>W9GII7_9MICO</name>
<dbReference type="OrthoDB" id="5464689at2"/>
<dbReference type="SUPFAM" id="SSF46689">
    <property type="entry name" value="Homeodomain-like"/>
    <property type="match status" value="1"/>
</dbReference>
<proteinExistence type="predicted"/>
<accession>W9GII7</accession>
<protein>
    <submittedName>
        <fullName evidence="6">AraC family transcriptional regulator</fullName>
    </submittedName>
</protein>
<organism evidence="6 7">
    <name type="scientific">Intrasporangium chromatireducens Q5-1</name>
    <dbReference type="NCBI Taxonomy" id="584657"/>
    <lineage>
        <taxon>Bacteria</taxon>
        <taxon>Bacillati</taxon>
        <taxon>Actinomycetota</taxon>
        <taxon>Actinomycetes</taxon>
        <taxon>Micrococcales</taxon>
        <taxon>Intrasporangiaceae</taxon>
        <taxon>Intrasporangium</taxon>
    </lineage>
</organism>
<dbReference type="InterPro" id="IPR009057">
    <property type="entry name" value="Homeodomain-like_sf"/>
</dbReference>
<dbReference type="RefSeq" id="WP_051518755.1">
    <property type="nucleotide sequence ID" value="NZ_AWQS01000213.1"/>
</dbReference>
<evidence type="ECO:0000313" key="7">
    <source>
        <dbReference type="Proteomes" id="UP000019494"/>
    </source>
</evidence>
<sequence length="343" mass="37263">MTAVSNRSAEADAAPRGPAQPQPGRRAAAHFRTDDVAAADDFLRRTYWDYEARPLGTVEAFRFHHAARSAGPCAMVELEHNAAYEHVTEASGEPMLVSVRRGRVERTTRAGTERFTAGDVFLLAQPGEGYSLRWDELQAVAIPVRPHDAPSAAGTSVDAAGQVVRFGRLATHCPGQRDMLRRTFGFIDKVVLDPDSAQSSELVLGSAARLVQALVADVFGAPGDGFETREQAAGDQGTFRRARDYIEANADRDIILADIAAAAFASPRAVQLSFRRHLDTTPMAYLRRVRLERAHVELGASSPADGTTVTQVAAHWGFASMGRFAQDYRELYGVRPSDTLWGG</sequence>
<dbReference type="SMART" id="SM00342">
    <property type="entry name" value="HTH_ARAC"/>
    <property type="match status" value="1"/>
</dbReference>